<accession>A0A1B7LZK4</accession>
<feature type="binding site" evidence="8">
    <location>
        <position position="467"/>
    </location>
    <ligand>
        <name>Zn(2+)</name>
        <dbReference type="ChEBI" id="CHEBI:29105"/>
        <label>1</label>
    </ligand>
</feature>
<evidence type="ECO:0000256" key="8">
    <source>
        <dbReference type="HAMAP-Rule" id="MF_00983"/>
    </source>
</evidence>
<feature type="domain" description="Primosomal protein N' 3' DNA-binding" evidence="9">
    <location>
        <begin position="32"/>
        <end position="130"/>
    </location>
</feature>
<dbReference type="GO" id="GO:0005524">
    <property type="term" value="F:ATP binding"/>
    <property type="evidence" value="ECO:0007669"/>
    <property type="project" value="UniProtKB-UniRule"/>
</dbReference>
<evidence type="ECO:0000259" key="9">
    <source>
        <dbReference type="Pfam" id="PF17764"/>
    </source>
</evidence>
<dbReference type="InterPro" id="IPR005259">
    <property type="entry name" value="PriA"/>
</dbReference>
<comment type="subunit">
    <text evidence="8">Component of the replication restart primosome.</text>
</comment>
<dbReference type="GO" id="GO:0006310">
    <property type="term" value="P:DNA recombination"/>
    <property type="evidence" value="ECO:0007669"/>
    <property type="project" value="InterPro"/>
</dbReference>
<keyword evidence="3 8" id="KW-0479">Metal-binding</keyword>
<comment type="cofactor">
    <cofactor evidence="8">
        <name>Zn(2+)</name>
        <dbReference type="ChEBI" id="CHEBI:29105"/>
    </cofactor>
    <text evidence="8">Binds 2 zinc ions per subunit.</text>
</comment>
<evidence type="ECO:0000256" key="2">
    <source>
        <dbReference type="ARBA" id="ARBA00022705"/>
    </source>
</evidence>
<gene>
    <name evidence="8" type="primary">priA</name>
    <name evidence="10" type="ORF">A6F49_10645</name>
</gene>
<keyword evidence="7 8" id="KW-0238">DNA-binding</keyword>
<evidence type="ECO:0000313" key="10">
    <source>
        <dbReference type="EMBL" id="OAV60920.1"/>
    </source>
</evidence>
<evidence type="ECO:0000256" key="1">
    <source>
        <dbReference type="ARBA" id="ARBA00022515"/>
    </source>
</evidence>
<dbReference type="AlphaFoldDB" id="A0A1B7LZK4"/>
<feature type="binding site" evidence="8">
    <location>
        <position position="433"/>
    </location>
    <ligand>
        <name>Zn(2+)</name>
        <dbReference type="ChEBI" id="CHEBI:29105"/>
        <label>2</label>
    </ligand>
</feature>
<dbReference type="GO" id="GO:0006269">
    <property type="term" value="P:DNA replication, synthesis of primer"/>
    <property type="evidence" value="ECO:0007669"/>
    <property type="project" value="UniProtKB-KW"/>
</dbReference>
<comment type="caution">
    <text evidence="10">The sequence shown here is derived from an EMBL/GenBank/DDBJ whole genome shotgun (WGS) entry which is preliminary data.</text>
</comment>
<dbReference type="InterPro" id="IPR042115">
    <property type="entry name" value="PriA_3primeBD_sf"/>
</dbReference>
<dbReference type="GO" id="GO:0043138">
    <property type="term" value="F:3'-5' DNA helicase activity"/>
    <property type="evidence" value="ECO:0007669"/>
    <property type="project" value="TreeGrafter"/>
</dbReference>
<proteinExistence type="inferred from homology"/>
<comment type="function">
    <text evidence="8">Initiates the restart of stalled replication forks, which reloads the replicative helicase on sites other than the origin of replication. Recognizes and binds to abandoned replication forks and remodels them to uncover a helicase loading site. Promotes assembly of the primosome at these replication forks.</text>
</comment>
<dbReference type="PANTHER" id="PTHR30580:SF0">
    <property type="entry name" value="PRIMOSOMAL PROTEIN N"/>
    <property type="match status" value="1"/>
</dbReference>
<feature type="binding site" evidence="8">
    <location>
        <position position="424"/>
    </location>
    <ligand>
        <name>Zn(2+)</name>
        <dbReference type="ChEBI" id="CHEBI:29105"/>
        <label>1</label>
    </ligand>
</feature>
<feature type="binding site" evidence="8">
    <location>
        <position position="455"/>
    </location>
    <ligand>
        <name>Zn(2+)</name>
        <dbReference type="ChEBI" id="CHEBI:29105"/>
        <label>2</label>
    </ligand>
</feature>
<dbReference type="RefSeq" id="WP_052504873.1">
    <property type="nucleotide sequence ID" value="NZ_LXEY01000018.1"/>
</dbReference>
<dbReference type="GO" id="GO:0006302">
    <property type="term" value="P:double-strand break repair"/>
    <property type="evidence" value="ECO:0007669"/>
    <property type="project" value="InterPro"/>
</dbReference>
<comment type="caution">
    <text evidence="8">As this protein does not have any detectable helicase domains, it probably does not have helicase activity.</text>
</comment>
<evidence type="ECO:0000256" key="3">
    <source>
        <dbReference type="ARBA" id="ARBA00022723"/>
    </source>
</evidence>
<name>A0A1B7LZK4_9MICC</name>
<dbReference type="GO" id="GO:0008270">
    <property type="term" value="F:zinc ion binding"/>
    <property type="evidence" value="ECO:0007669"/>
    <property type="project" value="UniProtKB-UniRule"/>
</dbReference>
<evidence type="ECO:0000256" key="6">
    <source>
        <dbReference type="ARBA" id="ARBA00022840"/>
    </source>
</evidence>
<dbReference type="GO" id="GO:0006270">
    <property type="term" value="P:DNA replication initiation"/>
    <property type="evidence" value="ECO:0007669"/>
    <property type="project" value="TreeGrafter"/>
</dbReference>
<dbReference type="PANTHER" id="PTHR30580">
    <property type="entry name" value="PRIMOSOMAL PROTEIN N"/>
    <property type="match status" value="1"/>
</dbReference>
<evidence type="ECO:0000256" key="4">
    <source>
        <dbReference type="ARBA" id="ARBA00022741"/>
    </source>
</evidence>
<evidence type="ECO:0000256" key="7">
    <source>
        <dbReference type="ARBA" id="ARBA00023125"/>
    </source>
</evidence>
<organism evidence="10 11">
    <name type="scientific">Enteractinococcus helveticum</name>
    <dbReference type="NCBI Taxonomy" id="1837282"/>
    <lineage>
        <taxon>Bacteria</taxon>
        <taxon>Bacillati</taxon>
        <taxon>Actinomycetota</taxon>
        <taxon>Actinomycetes</taxon>
        <taxon>Micrococcales</taxon>
        <taxon>Micrococcaceae</taxon>
    </lineage>
</organism>
<keyword evidence="1 8" id="KW-0639">Primosome</keyword>
<keyword evidence="2 8" id="KW-0235">DNA replication</keyword>
<dbReference type="GO" id="GO:0003677">
    <property type="term" value="F:DNA binding"/>
    <property type="evidence" value="ECO:0007669"/>
    <property type="project" value="UniProtKB-UniRule"/>
</dbReference>
<feature type="binding site" evidence="8">
    <location>
        <position position="421"/>
    </location>
    <ligand>
        <name>Zn(2+)</name>
        <dbReference type="ChEBI" id="CHEBI:29105"/>
        <label>1</label>
    </ligand>
</feature>
<dbReference type="OrthoDB" id="3177118at2"/>
<feature type="binding site" evidence="8">
    <location>
        <position position="430"/>
    </location>
    <ligand>
        <name>Zn(2+)</name>
        <dbReference type="ChEBI" id="CHEBI:29105"/>
        <label>2</label>
    </ligand>
</feature>
<dbReference type="STRING" id="1837282.A6F49_10645"/>
<dbReference type="InterPro" id="IPR041222">
    <property type="entry name" value="PriA_3primeBD"/>
</dbReference>
<dbReference type="HAMAP" id="MF_00983">
    <property type="entry name" value="PriA"/>
    <property type="match status" value="1"/>
</dbReference>
<comment type="similarity">
    <text evidence="8">Belongs to the helicase family. PriA subfamily.</text>
</comment>
<dbReference type="Proteomes" id="UP000078292">
    <property type="component" value="Unassembled WGS sequence"/>
</dbReference>
<keyword evidence="4 8" id="KW-0547">Nucleotide-binding</keyword>
<dbReference type="Gene3D" id="3.40.1440.60">
    <property type="entry name" value="PriA, 3(prime) DNA-binding domain"/>
    <property type="match status" value="1"/>
</dbReference>
<sequence>MPQTDALFDLPEHRATLPPAPDGWPKQPVAKILLEAPVLHLDRHFDYLIPKELDAAAQPGVRVKVRFGHQQLFGWLIRRTDTIETAARLTTIKTVVSALPVLEAKVFELAQQIAQHYGSITADVLRVVVPRRVAGVEREIAEQIADHSIPAPPPIPEAKEAPLTDSGAPDFRWDLLDGAEQLFTPEHHGHYALTLPSAHGSWDAMGVLADAAHRLAASQQNTLIVVPDHKHLSRLQRHLEDRIGSRAFVMLSGEQGNTARYRSFLKILTGQHRVVIGTRSAIWAPLEHIDAIVVWEPTSEHLIEPRTPYFHVHTVARFRASQHGARLVLASTSRALEIQHLVANGQLQQIGADRPTRKALAPRVVATADSFHAERDPLAQIARIPHLAHQTAREALDGKHGRPGPVLVQVARAGFIPGLFCTNCGESARCRHCTGPLGFTDRFAVERHEATCRWCGIKERHFACTNCGGRQLRAGARGVRRTADELGRAFPMTPVMSSSADHMLVTVGEQPAIVIATPGAEPVATDGYAAALLLDGDAQLQREGLNVPEQVLGHWMRAATLVRPSTQGGTVVVTAEYDDAVAALVQMNPIAWATRQLAQRQQLGLPPAMRVAELIGPSHEVQKTIRNTPLPYQSEESPWIGPVPVDEATHRALLFFPDHVAEQVVGALKTTRAQLSARGETTSVRLRIDPTDVL</sequence>
<feature type="binding site" evidence="8">
    <location>
        <position position="464"/>
    </location>
    <ligand>
        <name>Zn(2+)</name>
        <dbReference type="ChEBI" id="CHEBI:29105"/>
        <label>1</label>
    </ligand>
</feature>
<evidence type="ECO:0000313" key="11">
    <source>
        <dbReference type="Proteomes" id="UP000078292"/>
    </source>
</evidence>
<dbReference type="Pfam" id="PF17764">
    <property type="entry name" value="PriA_3primeBD"/>
    <property type="match status" value="1"/>
</dbReference>
<keyword evidence="11" id="KW-1185">Reference proteome</keyword>
<keyword evidence="5 8" id="KW-0862">Zinc</keyword>
<evidence type="ECO:0000256" key="5">
    <source>
        <dbReference type="ARBA" id="ARBA00022833"/>
    </source>
</evidence>
<feature type="binding site" evidence="8">
    <location>
        <position position="452"/>
    </location>
    <ligand>
        <name>Zn(2+)</name>
        <dbReference type="ChEBI" id="CHEBI:29105"/>
        <label>2</label>
    </ligand>
</feature>
<keyword evidence="6 8" id="KW-0067">ATP-binding</keyword>
<dbReference type="EMBL" id="LXEY01000018">
    <property type="protein sequence ID" value="OAV60920.1"/>
    <property type="molecule type" value="Genomic_DNA"/>
</dbReference>
<reference evidence="10 11" key="1">
    <citation type="submission" date="2016-04" db="EMBL/GenBank/DDBJ databases">
        <title>First whole genome shotgun sequence of the bacterium Enteractinococcus sp. strain UASWS1574.</title>
        <authorList>
            <person name="Crovadore J."/>
            <person name="Chablais R."/>
            <person name="Lefort F."/>
        </authorList>
    </citation>
    <scope>NUCLEOTIDE SEQUENCE [LARGE SCALE GENOMIC DNA]</scope>
    <source>
        <strain evidence="10 11">UASWS1574</strain>
    </source>
</reference>
<protein>
    <recommendedName>
        <fullName evidence="8">Probable replication restart protein PriA</fullName>
    </recommendedName>
    <alternativeName>
        <fullName evidence="8">Putative ATP-dependent DNA helicase PriA</fullName>
    </alternativeName>
</protein>
<dbReference type="Gene3D" id="3.40.50.300">
    <property type="entry name" value="P-loop containing nucleotide triphosphate hydrolases"/>
    <property type="match status" value="1"/>
</dbReference>
<dbReference type="GO" id="GO:1990077">
    <property type="term" value="C:primosome complex"/>
    <property type="evidence" value="ECO:0007669"/>
    <property type="project" value="UniProtKB-UniRule"/>
</dbReference>
<dbReference type="InterPro" id="IPR027417">
    <property type="entry name" value="P-loop_NTPase"/>
</dbReference>